<evidence type="ECO:0000313" key="2">
    <source>
        <dbReference type="EMBL" id="TDL20854.1"/>
    </source>
</evidence>
<protein>
    <submittedName>
        <fullName evidence="2">Uncharacterized protein</fullName>
    </submittedName>
</protein>
<evidence type="ECO:0000313" key="3">
    <source>
        <dbReference type="Proteomes" id="UP000294933"/>
    </source>
</evidence>
<sequence>MTIAKPNAQSIRWRDRRCRTVSRPRIVRPRLSPSTQIKFNLHSSRTTRSRTRVEWRRHTSCDADSNDGSGDRNVDYGRVGNSRHVGRLLIPQEGTSL</sequence>
<dbReference type="Proteomes" id="UP000294933">
    <property type="component" value="Unassembled WGS sequence"/>
</dbReference>
<accession>A0A4Y7PZN7</accession>
<evidence type="ECO:0000256" key="1">
    <source>
        <dbReference type="SAM" id="MobiDB-lite"/>
    </source>
</evidence>
<dbReference type="EMBL" id="ML170185">
    <property type="protein sequence ID" value="TDL20854.1"/>
    <property type="molecule type" value="Genomic_DNA"/>
</dbReference>
<organism evidence="2 3">
    <name type="scientific">Rickenella mellea</name>
    <dbReference type="NCBI Taxonomy" id="50990"/>
    <lineage>
        <taxon>Eukaryota</taxon>
        <taxon>Fungi</taxon>
        <taxon>Dikarya</taxon>
        <taxon>Basidiomycota</taxon>
        <taxon>Agaricomycotina</taxon>
        <taxon>Agaricomycetes</taxon>
        <taxon>Hymenochaetales</taxon>
        <taxon>Rickenellaceae</taxon>
        <taxon>Rickenella</taxon>
    </lineage>
</organism>
<dbReference type="AlphaFoldDB" id="A0A4Y7PZN7"/>
<gene>
    <name evidence="2" type="ORF">BD410DRAFT_790545</name>
</gene>
<proteinExistence type="predicted"/>
<reference evidence="2 3" key="1">
    <citation type="submission" date="2018-06" db="EMBL/GenBank/DDBJ databases">
        <title>A transcriptomic atlas of mushroom development highlights an independent origin of complex multicellularity.</title>
        <authorList>
            <consortium name="DOE Joint Genome Institute"/>
            <person name="Krizsan K."/>
            <person name="Almasi E."/>
            <person name="Merenyi Z."/>
            <person name="Sahu N."/>
            <person name="Viragh M."/>
            <person name="Koszo T."/>
            <person name="Mondo S."/>
            <person name="Kiss B."/>
            <person name="Balint B."/>
            <person name="Kues U."/>
            <person name="Barry K."/>
            <person name="Hegedus J.C."/>
            <person name="Henrissat B."/>
            <person name="Johnson J."/>
            <person name="Lipzen A."/>
            <person name="Ohm R."/>
            <person name="Nagy I."/>
            <person name="Pangilinan J."/>
            <person name="Yan J."/>
            <person name="Xiong Y."/>
            <person name="Grigoriev I.V."/>
            <person name="Hibbett D.S."/>
            <person name="Nagy L.G."/>
        </authorList>
    </citation>
    <scope>NUCLEOTIDE SEQUENCE [LARGE SCALE GENOMIC DNA]</scope>
    <source>
        <strain evidence="2 3">SZMC22713</strain>
    </source>
</reference>
<keyword evidence="3" id="KW-1185">Reference proteome</keyword>
<name>A0A4Y7PZN7_9AGAM</name>
<feature type="region of interest" description="Disordered" evidence="1">
    <location>
        <begin position="58"/>
        <end position="79"/>
    </location>
</feature>
<dbReference type="VEuPathDB" id="FungiDB:BD410DRAFT_790545"/>